<reference evidence="3" key="2">
    <citation type="journal article" date="2013" name="PLoS Genet.">
        <title>Comparative genome structure, secondary metabolite, and effector coding capacity across Cochliobolus pathogens.</title>
        <authorList>
            <person name="Condon B.J."/>
            <person name="Leng Y."/>
            <person name="Wu D."/>
            <person name="Bushley K.E."/>
            <person name="Ohm R.A."/>
            <person name="Otillar R."/>
            <person name="Martin J."/>
            <person name="Schackwitz W."/>
            <person name="Grimwood J."/>
            <person name="MohdZainudin N."/>
            <person name="Xue C."/>
            <person name="Wang R."/>
            <person name="Manning V.A."/>
            <person name="Dhillon B."/>
            <person name="Tu Z.J."/>
            <person name="Steffenson B.J."/>
            <person name="Salamov A."/>
            <person name="Sun H."/>
            <person name="Lowry S."/>
            <person name="LaButti K."/>
            <person name="Han J."/>
            <person name="Copeland A."/>
            <person name="Lindquist E."/>
            <person name="Barry K."/>
            <person name="Schmutz J."/>
            <person name="Baker S.E."/>
            <person name="Ciuffetti L.M."/>
            <person name="Grigoriev I.V."/>
            <person name="Zhong S."/>
            <person name="Turgeon B.G."/>
        </authorList>
    </citation>
    <scope>NUCLEOTIDE SEQUENCE [LARGE SCALE GENOMIC DNA]</scope>
    <source>
        <strain evidence="3">ND90Pr / ATCC 201652</strain>
    </source>
</reference>
<evidence type="ECO:0000313" key="2">
    <source>
        <dbReference type="EMBL" id="EMD66389.1"/>
    </source>
</evidence>
<accession>M2RI09</accession>
<dbReference type="EMBL" id="KB445640">
    <property type="protein sequence ID" value="EMD66389.1"/>
    <property type="molecule type" value="Genomic_DNA"/>
</dbReference>
<dbReference type="Proteomes" id="UP000016934">
    <property type="component" value="Unassembled WGS sequence"/>
</dbReference>
<dbReference type="RefSeq" id="XP_007697895.1">
    <property type="nucleotide sequence ID" value="XM_007699705.1"/>
</dbReference>
<feature type="domain" description="BTB" evidence="1">
    <location>
        <begin position="8"/>
        <end position="76"/>
    </location>
</feature>
<dbReference type="AlphaFoldDB" id="M2RI09"/>
<gene>
    <name evidence="2" type="ORF">COCSADRAFT_84362</name>
</gene>
<dbReference type="HOGENOM" id="CLU_057752_7_0_1"/>
<dbReference type="InterPro" id="IPR000210">
    <property type="entry name" value="BTB/POZ_dom"/>
</dbReference>
<reference evidence="2 3" key="1">
    <citation type="journal article" date="2012" name="PLoS Pathog.">
        <title>Diverse lifestyles and strategies of plant pathogenesis encoded in the genomes of eighteen Dothideomycetes fungi.</title>
        <authorList>
            <person name="Ohm R.A."/>
            <person name="Feau N."/>
            <person name="Henrissat B."/>
            <person name="Schoch C.L."/>
            <person name="Horwitz B.A."/>
            <person name="Barry K.W."/>
            <person name="Condon B.J."/>
            <person name="Copeland A.C."/>
            <person name="Dhillon B."/>
            <person name="Glaser F."/>
            <person name="Hesse C.N."/>
            <person name="Kosti I."/>
            <person name="LaButti K."/>
            <person name="Lindquist E.A."/>
            <person name="Lucas S."/>
            <person name="Salamov A.A."/>
            <person name="Bradshaw R.E."/>
            <person name="Ciuffetti L."/>
            <person name="Hamelin R.C."/>
            <person name="Kema G.H.J."/>
            <person name="Lawrence C."/>
            <person name="Scott J.A."/>
            <person name="Spatafora J.W."/>
            <person name="Turgeon B.G."/>
            <person name="de Wit P.J.G.M."/>
            <person name="Zhong S."/>
            <person name="Goodwin S.B."/>
            <person name="Grigoriev I.V."/>
        </authorList>
    </citation>
    <scope>NUCLEOTIDE SEQUENCE [LARGE SCALE GENOMIC DNA]</scope>
    <source>
        <strain evidence="3">ND90Pr / ATCC 201652</strain>
    </source>
</reference>
<dbReference type="eggNOG" id="ENOG502SAH3">
    <property type="taxonomic scope" value="Eukaryota"/>
</dbReference>
<name>M2RI09_COCSN</name>
<dbReference type="SUPFAM" id="SSF54695">
    <property type="entry name" value="POZ domain"/>
    <property type="match status" value="1"/>
</dbReference>
<sequence length="184" mass="21254">MFNKQDYSDVTIFIHGTKLYAHRFVICVQSRYFAKAFQDKVFAEGCEGEIRFDEGSAMAHWRVFEYLYTGDYTDDLKIEGSDDSAMLKDPRVYALADMFFLKDLKVLALTKMKHRLKVGWQSKSFPICVEEIYAITRSSCSMRLAVAQIAAEHGKDLQKEEAFLGLLHKGGDFVVDFYKALRIW</sequence>
<dbReference type="CDD" id="cd18186">
    <property type="entry name" value="BTB_POZ_ZBTB_KLHL-like"/>
    <property type="match status" value="1"/>
</dbReference>
<dbReference type="InterPro" id="IPR011333">
    <property type="entry name" value="SKP1/BTB/POZ_sf"/>
</dbReference>
<dbReference type="Gene3D" id="3.30.710.10">
    <property type="entry name" value="Potassium Channel Kv1.1, Chain A"/>
    <property type="match status" value="1"/>
</dbReference>
<evidence type="ECO:0000259" key="1">
    <source>
        <dbReference type="PROSITE" id="PS50097"/>
    </source>
</evidence>
<dbReference type="GeneID" id="19141003"/>
<dbReference type="KEGG" id="bsc:COCSADRAFT_84362"/>
<proteinExistence type="predicted"/>
<dbReference type="STRING" id="665912.M2RI09"/>
<dbReference type="Pfam" id="PF00651">
    <property type="entry name" value="BTB"/>
    <property type="match status" value="1"/>
</dbReference>
<dbReference type="OMA" id="HRSELWQ"/>
<protein>
    <recommendedName>
        <fullName evidence="1">BTB domain-containing protein</fullName>
    </recommendedName>
</protein>
<dbReference type="PANTHER" id="PTHR47843:SF5">
    <property type="entry name" value="BTB_POZ DOMAIN PROTEIN"/>
    <property type="match status" value="1"/>
</dbReference>
<dbReference type="PROSITE" id="PS50097">
    <property type="entry name" value="BTB"/>
    <property type="match status" value="1"/>
</dbReference>
<dbReference type="OrthoDB" id="3688938at2759"/>
<dbReference type="PANTHER" id="PTHR47843">
    <property type="entry name" value="BTB DOMAIN-CONTAINING PROTEIN-RELATED"/>
    <property type="match status" value="1"/>
</dbReference>
<evidence type="ECO:0000313" key="3">
    <source>
        <dbReference type="Proteomes" id="UP000016934"/>
    </source>
</evidence>
<organism evidence="2 3">
    <name type="scientific">Cochliobolus sativus (strain ND90Pr / ATCC 201652)</name>
    <name type="common">Common root rot and spot blotch fungus</name>
    <name type="synonym">Bipolaris sorokiniana</name>
    <dbReference type="NCBI Taxonomy" id="665912"/>
    <lineage>
        <taxon>Eukaryota</taxon>
        <taxon>Fungi</taxon>
        <taxon>Dikarya</taxon>
        <taxon>Ascomycota</taxon>
        <taxon>Pezizomycotina</taxon>
        <taxon>Dothideomycetes</taxon>
        <taxon>Pleosporomycetidae</taxon>
        <taxon>Pleosporales</taxon>
        <taxon>Pleosporineae</taxon>
        <taxon>Pleosporaceae</taxon>
        <taxon>Bipolaris</taxon>
    </lineage>
</organism>
<keyword evidence="3" id="KW-1185">Reference proteome</keyword>